<evidence type="ECO:0000313" key="1">
    <source>
        <dbReference type="EMBL" id="KAI8537724.1"/>
    </source>
</evidence>
<protein>
    <submittedName>
        <fullName evidence="1">Uncharacterized protein</fullName>
    </submittedName>
</protein>
<sequence length="96" mass="11078">MGVEKAICFLYGDYTKSFKELRWFVDFPLRLRILIVHVIWSVMRPDVSRDCLSGLQLARIKIDIVGIKIDSVGFKIDSVGIEIDSVWKCKLDSVWS</sequence>
<organism evidence="1 2">
    <name type="scientific">Rhododendron molle</name>
    <name type="common">Chinese azalea</name>
    <name type="synonym">Azalea mollis</name>
    <dbReference type="NCBI Taxonomy" id="49168"/>
    <lineage>
        <taxon>Eukaryota</taxon>
        <taxon>Viridiplantae</taxon>
        <taxon>Streptophyta</taxon>
        <taxon>Embryophyta</taxon>
        <taxon>Tracheophyta</taxon>
        <taxon>Spermatophyta</taxon>
        <taxon>Magnoliopsida</taxon>
        <taxon>eudicotyledons</taxon>
        <taxon>Gunneridae</taxon>
        <taxon>Pentapetalae</taxon>
        <taxon>asterids</taxon>
        <taxon>Ericales</taxon>
        <taxon>Ericaceae</taxon>
        <taxon>Ericoideae</taxon>
        <taxon>Rhodoreae</taxon>
        <taxon>Rhododendron</taxon>
    </lineage>
</organism>
<reference evidence="1" key="1">
    <citation type="submission" date="2022-02" db="EMBL/GenBank/DDBJ databases">
        <title>Plant Genome Project.</title>
        <authorList>
            <person name="Zhang R.-G."/>
        </authorList>
    </citation>
    <scope>NUCLEOTIDE SEQUENCE</scope>
    <source>
        <strain evidence="1">AT1</strain>
    </source>
</reference>
<comment type="caution">
    <text evidence="1">The sequence shown here is derived from an EMBL/GenBank/DDBJ whole genome shotgun (WGS) entry which is preliminary data.</text>
</comment>
<keyword evidence="2" id="KW-1185">Reference proteome</keyword>
<dbReference type="EMBL" id="CM046396">
    <property type="protein sequence ID" value="KAI8537724.1"/>
    <property type="molecule type" value="Genomic_DNA"/>
</dbReference>
<evidence type="ECO:0000313" key="2">
    <source>
        <dbReference type="Proteomes" id="UP001062846"/>
    </source>
</evidence>
<name>A0ACC0MAW9_RHOML</name>
<proteinExistence type="predicted"/>
<accession>A0ACC0MAW9</accession>
<gene>
    <name evidence="1" type="ORF">RHMOL_Rhmol09G0047100</name>
</gene>
<dbReference type="Proteomes" id="UP001062846">
    <property type="component" value="Chromosome 9"/>
</dbReference>